<evidence type="ECO:0000313" key="2">
    <source>
        <dbReference type="Proteomes" id="UP000828941"/>
    </source>
</evidence>
<protein>
    <submittedName>
        <fullName evidence="1">Uncharacterized protein</fullName>
    </submittedName>
</protein>
<name>A0ACB9PII4_BAUVA</name>
<evidence type="ECO:0000313" key="1">
    <source>
        <dbReference type="EMBL" id="KAI4348288.1"/>
    </source>
</evidence>
<proteinExistence type="predicted"/>
<sequence>MFSSQTLVSSKGPLGAIWVAAYCLKRLKKSQVKETDISTSVDKILQEINAVTYRILAYLLLGVVRIYSKKVEYLFDDCNEVLSAIKKFVVNTQNNARMELETLRMHITLPDKFELDAFDLDILEDVAIGNVASREEITLKDVFWKDEGIARFYLDEYLSEEEFETCPNTCTTDNPMAEDTIQFHLMDNDFNSSAPNRLINSQAGREKSHNTVFPQQEPMDLDTDLVDREPKNPANDLCREEQHINEEEITIQETEQFEDEMCLRSIEKICRLYQEESVETSMLHGGEQEPVVLDETFVESDLVDEEQIMATEMAMSENRMQMEIGAVHEASNSQVSTEGLQDTLKEQSMDHDKFSAAELGEHIDGSFEEHQNKDKLDSKGKVSAEEGNFQAIGPESINLDGTPESKFPDASDARPKAGATTPDFMLIPTPSAAEPARFSRKRKCIWDKNVVFSNEVLRHWIRKSSDLIRRRKSLHNLSAARRASRISSLPEGFSESLLPCHSLELQSLFSKNKMKIESLENMETPGSLDEADTQTVGRAVETPECFDVSEAQVVGMPEPVDTAPKTPPLSSTIRSFESPESPQIANFNMSPSNPQERIEKVQTLHKDEKLNLMKECNVKTSSYEEHSLERDEELTRMNECNVRTSSSYEEHSLEKDEELTLMNEEINSCETDNQEMFGWSGRTMQVGRFLHKIFQNIKGKDLNLSQVLGKRTRKDCAKLFYETLVLKSTSCVDVKQDNAYGDILLWKLPKLDQTFGVHGDS</sequence>
<organism evidence="1 2">
    <name type="scientific">Bauhinia variegata</name>
    <name type="common">Purple orchid tree</name>
    <name type="synonym">Phanera variegata</name>
    <dbReference type="NCBI Taxonomy" id="167791"/>
    <lineage>
        <taxon>Eukaryota</taxon>
        <taxon>Viridiplantae</taxon>
        <taxon>Streptophyta</taxon>
        <taxon>Embryophyta</taxon>
        <taxon>Tracheophyta</taxon>
        <taxon>Spermatophyta</taxon>
        <taxon>Magnoliopsida</taxon>
        <taxon>eudicotyledons</taxon>
        <taxon>Gunneridae</taxon>
        <taxon>Pentapetalae</taxon>
        <taxon>rosids</taxon>
        <taxon>fabids</taxon>
        <taxon>Fabales</taxon>
        <taxon>Fabaceae</taxon>
        <taxon>Cercidoideae</taxon>
        <taxon>Cercideae</taxon>
        <taxon>Bauhiniinae</taxon>
        <taxon>Bauhinia</taxon>
    </lineage>
</organism>
<reference evidence="1 2" key="1">
    <citation type="journal article" date="2022" name="DNA Res.">
        <title>Chromosomal-level genome assembly of the orchid tree Bauhinia variegata (Leguminosae; Cercidoideae) supports the allotetraploid origin hypothesis of Bauhinia.</title>
        <authorList>
            <person name="Zhong Y."/>
            <person name="Chen Y."/>
            <person name="Zheng D."/>
            <person name="Pang J."/>
            <person name="Liu Y."/>
            <person name="Luo S."/>
            <person name="Meng S."/>
            <person name="Qian L."/>
            <person name="Wei D."/>
            <person name="Dai S."/>
            <person name="Zhou R."/>
        </authorList>
    </citation>
    <scope>NUCLEOTIDE SEQUENCE [LARGE SCALE GENOMIC DNA]</scope>
    <source>
        <strain evidence="1">BV-YZ2020</strain>
    </source>
</reference>
<dbReference type="Proteomes" id="UP000828941">
    <property type="component" value="Chromosome 4"/>
</dbReference>
<gene>
    <name evidence="1" type="ORF">L6164_009024</name>
</gene>
<comment type="caution">
    <text evidence="1">The sequence shown here is derived from an EMBL/GenBank/DDBJ whole genome shotgun (WGS) entry which is preliminary data.</text>
</comment>
<accession>A0ACB9PII4</accession>
<dbReference type="EMBL" id="CM039429">
    <property type="protein sequence ID" value="KAI4348288.1"/>
    <property type="molecule type" value="Genomic_DNA"/>
</dbReference>
<keyword evidence="2" id="KW-1185">Reference proteome</keyword>